<keyword evidence="1" id="KW-0472">Membrane</keyword>
<dbReference type="AlphaFoldDB" id="A0AAW0KGL0"/>
<gene>
    <name evidence="2" type="ORF">CFP56_020336</name>
</gene>
<accession>A0AAW0KGL0</accession>
<dbReference type="EMBL" id="PKMF04000315">
    <property type="protein sequence ID" value="KAK7838015.1"/>
    <property type="molecule type" value="Genomic_DNA"/>
</dbReference>
<name>A0AAW0KGL0_QUESU</name>
<dbReference type="Proteomes" id="UP000237347">
    <property type="component" value="Unassembled WGS sequence"/>
</dbReference>
<keyword evidence="1" id="KW-1133">Transmembrane helix</keyword>
<dbReference type="PANTHER" id="PTHR31168">
    <property type="entry name" value="OS02G0292800 PROTEIN"/>
    <property type="match status" value="1"/>
</dbReference>
<dbReference type="Pfam" id="PF04654">
    <property type="entry name" value="DUF599"/>
    <property type="match status" value="1"/>
</dbReference>
<dbReference type="InterPro" id="IPR006747">
    <property type="entry name" value="DUF599"/>
</dbReference>
<keyword evidence="1" id="KW-0812">Transmembrane</keyword>
<protein>
    <submittedName>
        <fullName evidence="2">Uncharacterized protein</fullName>
    </submittedName>
</protein>
<evidence type="ECO:0000313" key="3">
    <source>
        <dbReference type="Proteomes" id="UP000237347"/>
    </source>
</evidence>
<reference evidence="2 3" key="1">
    <citation type="journal article" date="2018" name="Sci. Data">
        <title>The draft genome sequence of cork oak.</title>
        <authorList>
            <person name="Ramos A.M."/>
            <person name="Usie A."/>
            <person name="Barbosa P."/>
            <person name="Barros P.M."/>
            <person name="Capote T."/>
            <person name="Chaves I."/>
            <person name="Simoes F."/>
            <person name="Abreu I."/>
            <person name="Carrasquinho I."/>
            <person name="Faro C."/>
            <person name="Guimaraes J.B."/>
            <person name="Mendonca D."/>
            <person name="Nobrega F."/>
            <person name="Rodrigues L."/>
            <person name="Saibo N.J.M."/>
            <person name="Varela M.C."/>
            <person name="Egas C."/>
            <person name="Matos J."/>
            <person name="Miguel C.M."/>
            <person name="Oliveira M.M."/>
            <person name="Ricardo C.P."/>
            <person name="Goncalves S."/>
        </authorList>
    </citation>
    <scope>NUCLEOTIDE SEQUENCE [LARGE SCALE GENOMIC DNA]</scope>
    <source>
        <strain evidence="3">cv. HL8</strain>
    </source>
</reference>
<sequence length="114" mass="13335">MLSSILVILMTSGNHDKLANLVFGDRSELGFSIKFLSILVCFLVAFFSYVQPIRYYSHASNLNNIVPHEHHNAYVANTDFTFDEHYIDDKNFQDYRRRTLGEEHKMDDSIERET</sequence>
<feature type="transmembrane region" description="Helical" evidence="1">
    <location>
        <begin position="29"/>
        <end position="50"/>
    </location>
</feature>
<organism evidence="2 3">
    <name type="scientific">Quercus suber</name>
    <name type="common">Cork oak</name>
    <dbReference type="NCBI Taxonomy" id="58331"/>
    <lineage>
        <taxon>Eukaryota</taxon>
        <taxon>Viridiplantae</taxon>
        <taxon>Streptophyta</taxon>
        <taxon>Embryophyta</taxon>
        <taxon>Tracheophyta</taxon>
        <taxon>Spermatophyta</taxon>
        <taxon>Magnoliopsida</taxon>
        <taxon>eudicotyledons</taxon>
        <taxon>Gunneridae</taxon>
        <taxon>Pentapetalae</taxon>
        <taxon>rosids</taxon>
        <taxon>fabids</taxon>
        <taxon>Fagales</taxon>
        <taxon>Fagaceae</taxon>
        <taxon>Quercus</taxon>
    </lineage>
</organism>
<keyword evidence="3" id="KW-1185">Reference proteome</keyword>
<comment type="caution">
    <text evidence="2">The sequence shown here is derived from an EMBL/GenBank/DDBJ whole genome shotgun (WGS) entry which is preliminary data.</text>
</comment>
<evidence type="ECO:0000313" key="2">
    <source>
        <dbReference type="EMBL" id="KAK7838015.1"/>
    </source>
</evidence>
<evidence type="ECO:0000256" key="1">
    <source>
        <dbReference type="SAM" id="Phobius"/>
    </source>
</evidence>
<proteinExistence type="predicted"/>
<dbReference type="PANTHER" id="PTHR31168:SF1">
    <property type="entry name" value="DUF599 FAMILY PROTEIN"/>
    <property type="match status" value="1"/>
</dbReference>